<comment type="caution">
    <text evidence="1">The sequence shown here is derived from an EMBL/GenBank/DDBJ whole genome shotgun (WGS) entry which is preliminary data.</text>
</comment>
<protein>
    <submittedName>
        <fullName evidence="1">Unnamed protein product</fullName>
    </submittedName>
</protein>
<gene>
    <name evidence="1" type="ORF">Cboi01_000222400</name>
</gene>
<dbReference type="Proteomes" id="UP001165101">
    <property type="component" value="Unassembled WGS sequence"/>
</dbReference>
<keyword evidence="2" id="KW-1185">Reference proteome</keyword>
<accession>A0ACB5TN04</accession>
<name>A0ACB5TN04_CANBO</name>
<evidence type="ECO:0000313" key="2">
    <source>
        <dbReference type="Proteomes" id="UP001165101"/>
    </source>
</evidence>
<proteinExistence type="predicted"/>
<dbReference type="EMBL" id="BSXV01000955">
    <property type="protein sequence ID" value="GME91244.1"/>
    <property type="molecule type" value="Genomic_DNA"/>
</dbReference>
<sequence>MNDNIIINASDVENEISNPIGINTSTNTTNTVNNTTKIADTDIATEAETETGILKDLKVKGDLQDKQVSEINKNLENLTVDENRDKFISNEHGIQADEDEDNDDDDDEYDTDETDSEDDENKPGNIYIRGLLPTTDSDELFNIFKPYGNITSCKIIYDEFNNSKCFGFINFENRKMSKLSIKNLNNKNINGNLLFINHHISKIERLKQLEFEKLNFKSLYIKNLPKNYDLNNLKSIFGKFGKISSITSPSLNNINNIKNNNNNNNKNKTNYAFINFKDHQSALNAKNSLNNYEIEKGYKIIINRAEKKSEKLSLQYLTKNNLQNINNSDLSGNTNNNNNNNNNNRRKFSSYNNQNKNHFVPDRNIQRNQEQQPQQQGISPLSQPDNILEPGTVSDNIPEDLSGNKIIPSSSGFSTPSIIAISQNSSSSLPSPLPQNLQQGQQQGLIVPPALVNGNLENPSLPPFIITSDSNIIETATGMPIAGPQFQDSNLYIKNLPLTYGDKELQDMFEEFGVIVSAKVMTYNNDELKQLLAQENEKQKDKDIENEVVKDTNENEAVKDDEEEEDEYDEDDDEIEVITNSSENKEKPNSATGDIPFRSKGFGFVCFQKPIEASRALVAMENYELDPEHILQVSFAQRKENRIGNRGTVHHYTQNHLQPYYNLAMAYMNNSKNMNTNNNSNNSSTNSNNNNNGNSNPPNNNPNYTGQYYQKYQNGGNYGNFPDQVINQGASNSSNNNNNSSGAPNSTPLPINPRMNNAPPNPYYNPMFYPPAYYQFFPANGYYNPMTNGNEENYSEESESDTDYNEVEEFEDVAVDEYSENYMESEEPDISENTSFKKSHKPVHKFNAHSNFVPSSYQFSNNNRNFYSDRTVEQQQQQQQQQQQRQQHSSLPASPIPASEIPIHMYNYYNPVMSRQGIPPPIPSQNVPSSIAPIPNNGMMQPMPPMPPMPQLNIPMNIPPNAMMNMMNMNRQNTQSGYGDFPNSNNYYRPNYNNGNRRYSQNSKPRNRKTNLN</sequence>
<reference evidence="1" key="1">
    <citation type="submission" date="2023-04" db="EMBL/GenBank/DDBJ databases">
        <title>Candida boidinii NBRC 1967.</title>
        <authorList>
            <person name="Ichikawa N."/>
            <person name="Sato H."/>
            <person name="Tonouchi N."/>
        </authorList>
    </citation>
    <scope>NUCLEOTIDE SEQUENCE</scope>
    <source>
        <strain evidence="1">NBRC 1967</strain>
    </source>
</reference>
<organism evidence="1 2">
    <name type="scientific">Candida boidinii</name>
    <name type="common">Yeast</name>
    <dbReference type="NCBI Taxonomy" id="5477"/>
    <lineage>
        <taxon>Eukaryota</taxon>
        <taxon>Fungi</taxon>
        <taxon>Dikarya</taxon>
        <taxon>Ascomycota</taxon>
        <taxon>Saccharomycotina</taxon>
        <taxon>Pichiomycetes</taxon>
        <taxon>Pichiales</taxon>
        <taxon>Pichiaceae</taxon>
        <taxon>Ogataea</taxon>
        <taxon>Ogataea/Candida clade</taxon>
    </lineage>
</organism>
<evidence type="ECO:0000313" key="1">
    <source>
        <dbReference type="EMBL" id="GME91244.1"/>
    </source>
</evidence>